<feature type="binding site" evidence="8">
    <location>
        <position position="98"/>
    </location>
    <ligand>
        <name>Mg(2+)</name>
        <dbReference type="ChEBI" id="CHEBI:18420"/>
    </ligand>
</feature>
<comment type="function">
    <text evidence="8">Toxic component of a toxin-antitoxin (TA) system. An RNase.</text>
</comment>
<dbReference type="EC" id="3.1.-.-" evidence="8"/>
<dbReference type="GO" id="GO:0016787">
    <property type="term" value="F:hydrolase activity"/>
    <property type="evidence" value="ECO:0007669"/>
    <property type="project" value="UniProtKB-KW"/>
</dbReference>
<dbReference type="InterPro" id="IPR050556">
    <property type="entry name" value="Type_II_TA_system_RNase"/>
</dbReference>
<gene>
    <name evidence="8" type="primary">vapC</name>
    <name evidence="10" type="ORF">EDD34_0227</name>
</gene>
<evidence type="ECO:0000256" key="7">
    <source>
        <dbReference type="ARBA" id="ARBA00038093"/>
    </source>
</evidence>
<feature type="binding site" evidence="8">
    <location>
        <position position="10"/>
    </location>
    <ligand>
        <name>Mg(2+)</name>
        <dbReference type="ChEBI" id="CHEBI:18420"/>
    </ligand>
</feature>
<keyword evidence="5 8" id="KW-0378">Hydrolase</keyword>
<keyword evidence="6 8" id="KW-0460">Magnesium</keyword>
<evidence type="ECO:0000256" key="3">
    <source>
        <dbReference type="ARBA" id="ARBA00022722"/>
    </source>
</evidence>
<evidence type="ECO:0000259" key="9">
    <source>
        <dbReference type="Pfam" id="PF01850"/>
    </source>
</evidence>
<keyword evidence="8" id="KW-0800">Toxin</keyword>
<dbReference type="GO" id="GO:0090729">
    <property type="term" value="F:toxin activity"/>
    <property type="evidence" value="ECO:0007669"/>
    <property type="project" value="UniProtKB-KW"/>
</dbReference>
<keyword evidence="2 8" id="KW-1277">Toxin-antitoxin system</keyword>
<feature type="domain" description="PIN" evidence="9">
    <location>
        <begin position="8"/>
        <end position="116"/>
    </location>
</feature>
<evidence type="ECO:0000256" key="4">
    <source>
        <dbReference type="ARBA" id="ARBA00022723"/>
    </source>
</evidence>
<proteinExistence type="inferred from homology"/>
<dbReference type="InterPro" id="IPR022907">
    <property type="entry name" value="VapC_family"/>
</dbReference>
<comment type="similarity">
    <text evidence="7 8">Belongs to the PINc/VapC protein family.</text>
</comment>
<evidence type="ECO:0000256" key="5">
    <source>
        <dbReference type="ARBA" id="ARBA00022801"/>
    </source>
</evidence>
<accession>A0A3N4YEV2</accession>
<protein>
    <recommendedName>
        <fullName evidence="8">Ribonuclease VapC</fullName>
        <shortName evidence="8">RNase VapC</shortName>
        <ecNumber evidence="8">3.1.-.-</ecNumber>
    </recommendedName>
    <alternativeName>
        <fullName evidence="8">Toxin VapC</fullName>
    </alternativeName>
</protein>
<name>A0A3N4YEV2_9MICO</name>
<dbReference type="PANTHER" id="PTHR33653">
    <property type="entry name" value="RIBONUCLEASE VAPC2"/>
    <property type="match status" value="1"/>
</dbReference>
<evidence type="ECO:0000313" key="11">
    <source>
        <dbReference type="Proteomes" id="UP000280501"/>
    </source>
</evidence>
<keyword evidence="11" id="KW-1185">Reference proteome</keyword>
<dbReference type="AlphaFoldDB" id="A0A3N4YEV2"/>
<dbReference type="EMBL" id="RKQZ01000001">
    <property type="protein sequence ID" value="RPF19669.1"/>
    <property type="molecule type" value="Genomic_DNA"/>
</dbReference>
<dbReference type="Pfam" id="PF01850">
    <property type="entry name" value="PIN"/>
    <property type="match status" value="1"/>
</dbReference>
<dbReference type="InterPro" id="IPR002716">
    <property type="entry name" value="PIN_dom"/>
</dbReference>
<dbReference type="PANTHER" id="PTHR33653:SF1">
    <property type="entry name" value="RIBONUCLEASE VAPC2"/>
    <property type="match status" value="1"/>
</dbReference>
<reference evidence="10 11" key="1">
    <citation type="submission" date="2018-11" db="EMBL/GenBank/DDBJ databases">
        <title>Sequencing the genomes of 1000 actinobacteria strains.</title>
        <authorList>
            <person name="Klenk H.-P."/>
        </authorList>
    </citation>
    <scope>NUCLEOTIDE SEQUENCE [LARGE SCALE GENOMIC DNA]</scope>
    <source>
        <strain evidence="10 11">DSM 15700</strain>
    </source>
</reference>
<evidence type="ECO:0000256" key="1">
    <source>
        <dbReference type="ARBA" id="ARBA00001946"/>
    </source>
</evidence>
<dbReference type="Gene3D" id="3.40.50.1010">
    <property type="entry name" value="5'-nuclease"/>
    <property type="match status" value="1"/>
</dbReference>
<dbReference type="InterPro" id="IPR029060">
    <property type="entry name" value="PIN-like_dom_sf"/>
</dbReference>
<dbReference type="SUPFAM" id="SSF88723">
    <property type="entry name" value="PIN domain-like"/>
    <property type="match status" value="1"/>
</dbReference>
<dbReference type="CDD" id="cd18741">
    <property type="entry name" value="PIN_VapC4-5_FitB-like"/>
    <property type="match status" value="1"/>
</dbReference>
<dbReference type="Proteomes" id="UP000280501">
    <property type="component" value="Unassembled WGS sequence"/>
</dbReference>
<evidence type="ECO:0000256" key="2">
    <source>
        <dbReference type="ARBA" id="ARBA00022649"/>
    </source>
</evidence>
<dbReference type="HAMAP" id="MF_00265">
    <property type="entry name" value="VapC_Nob1"/>
    <property type="match status" value="1"/>
</dbReference>
<organism evidence="10 11">
    <name type="scientific">Myceligenerans xiligouense</name>
    <dbReference type="NCBI Taxonomy" id="253184"/>
    <lineage>
        <taxon>Bacteria</taxon>
        <taxon>Bacillati</taxon>
        <taxon>Actinomycetota</taxon>
        <taxon>Actinomycetes</taxon>
        <taxon>Micrococcales</taxon>
        <taxon>Promicromonosporaceae</taxon>
        <taxon>Myceligenerans</taxon>
    </lineage>
</organism>
<evidence type="ECO:0000256" key="6">
    <source>
        <dbReference type="ARBA" id="ARBA00022842"/>
    </source>
</evidence>
<comment type="caution">
    <text evidence="10">The sequence shown here is derived from an EMBL/GenBank/DDBJ whole genome shotgun (WGS) entry which is preliminary data.</text>
</comment>
<dbReference type="GO" id="GO:0004540">
    <property type="term" value="F:RNA nuclease activity"/>
    <property type="evidence" value="ECO:0007669"/>
    <property type="project" value="InterPro"/>
</dbReference>
<keyword evidence="3 8" id="KW-0540">Nuclease</keyword>
<keyword evidence="4 8" id="KW-0479">Metal-binding</keyword>
<dbReference type="OrthoDB" id="532510at2"/>
<dbReference type="GO" id="GO:0000287">
    <property type="term" value="F:magnesium ion binding"/>
    <property type="evidence" value="ECO:0007669"/>
    <property type="project" value="UniProtKB-UniRule"/>
</dbReference>
<evidence type="ECO:0000256" key="8">
    <source>
        <dbReference type="HAMAP-Rule" id="MF_00265"/>
    </source>
</evidence>
<comment type="cofactor">
    <cofactor evidence="1 8">
        <name>Mg(2+)</name>
        <dbReference type="ChEBI" id="CHEBI:18420"/>
    </cofactor>
</comment>
<sequence length="130" mass="14355">MVSAQPLVVDTSVFIDHLRGVPEARDALIGARRFGRRVTASVLTRTELLGGMRSPEKSKTHALLDVIDWIEVDERVADAAGRYARTYRRSHSTIDIADYVIAATADVTGGALWTCNLKHYPMFPGLKAPY</sequence>
<evidence type="ECO:0000313" key="10">
    <source>
        <dbReference type="EMBL" id="RPF19669.1"/>
    </source>
</evidence>